<dbReference type="Gene3D" id="1.10.287.70">
    <property type="match status" value="1"/>
</dbReference>
<gene>
    <name evidence="2" type="ORF">TrCOL_g13485</name>
</gene>
<dbReference type="OrthoDB" id="203830at2759"/>
<name>A0A9W7FY36_9STRA</name>
<evidence type="ECO:0000313" key="3">
    <source>
        <dbReference type="Proteomes" id="UP001165065"/>
    </source>
</evidence>
<comment type="caution">
    <text evidence="2">The sequence shown here is derived from an EMBL/GenBank/DDBJ whole genome shotgun (WGS) entry which is preliminary data.</text>
</comment>
<proteinExistence type="predicted"/>
<evidence type="ECO:0008006" key="4">
    <source>
        <dbReference type="Google" id="ProtNLM"/>
    </source>
</evidence>
<evidence type="ECO:0000256" key="1">
    <source>
        <dbReference type="SAM" id="Phobius"/>
    </source>
</evidence>
<organism evidence="2 3">
    <name type="scientific">Triparma columacea</name>
    <dbReference type="NCBI Taxonomy" id="722753"/>
    <lineage>
        <taxon>Eukaryota</taxon>
        <taxon>Sar</taxon>
        <taxon>Stramenopiles</taxon>
        <taxon>Ochrophyta</taxon>
        <taxon>Bolidophyceae</taxon>
        <taxon>Parmales</taxon>
        <taxon>Triparmaceae</taxon>
        <taxon>Triparma</taxon>
    </lineage>
</organism>
<dbReference type="AlphaFoldDB" id="A0A9W7FY36"/>
<accession>A0A9W7FY36</accession>
<evidence type="ECO:0000313" key="2">
    <source>
        <dbReference type="EMBL" id="GMI22496.1"/>
    </source>
</evidence>
<keyword evidence="1" id="KW-0812">Transmembrane</keyword>
<feature type="transmembrane region" description="Helical" evidence="1">
    <location>
        <begin position="196"/>
        <end position="215"/>
    </location>
</feature>
<keyword evidence="1" id="KW-1133">Transmembrane helix</keyword>
<feature type="transmembrane region" description="Helical" evidence="1">
    <location>
        <begin position="95"/>
        <end position="117"/>
    </location>
</feature>
<keyword evidence="3" id="KW-1185">Reference proteome</keyword>
<dbReference type="EMBL" id="BRYA01000549">
    <property type="protein sequence ID" value="GMI22496.1"/>
    <property type="molecule type" value="Genomic_DNA"/>
</dbReference>
<protein>
    <recommendedName>
        <fullName evidence="4">Ionotropic glutamate receptor C-terminal domain-containing protein</fullName>
    </recommendedName>
</protein>
<sequence length="452" mass="50592">MKNLGDFEMELVPTSNASMALSRRMEENAWTACTYDVARGVVDLCLGGFWVTKERIERGISMASAFATEEMYIIASKKAAAPGFWRVITQPFRPFSADVMLGLFLVWASVGLVYTLYDVYDIKTAAKDDDRRGTMAELTKVLEGPPKSPLKKLKVITRHYGHRLHCAVMEFLSSTVAYEGMDHEERSVGLKMVKTGYALFTVVVIACFTGNMAAIRSQSDGVGEVENLAQCDASPSCRRVCVSGIADSIFKEQYPNLDFVSSLGWGYDVVRDYFDGKCDIAIYWPKTFDFSTVHFPPDQYDISAEAMCDPKTGHIMGRTLEASIGLSFPVRNELHSAFSGLTVQIQQGKMVDNKHAEYMNTFGSMCGSDGNSYSQQGPDEESMQFSFDDLRAVFYIPVMFLVLGVLIDAVDHHYHFSDYEKMRAKARRGVRKTLDGVRRFSVTTRVTPDESR</sequence>
<reference evidence="3" key="1">
    <citation type="journal article" date="2023" name="Commun. Biol.">
        <title>Genome analysis of Parmales, the sister group of diatoms, reveals the evolutionary specialization of diatoms from phago-mixotrophs to photoautotrophs.</title>
        <authorList>
            <person name="Ban H."/>
            <person name="Sato S."/>
            <person name="Yoshikawa S."/>
            <person name="Yamada K."/>
            <person name="Nakamura Y."/>
            <person name="Ichinomiya M."/>
            <person name="Sato N."/>
            <person name="Blanc-Mathieu R."/>
            <person name="Endo H."/>
            <person name="Kuwata A."/>
            <person name="Ogata H."/>
        </authorList>
    </citation>
    <scope>NUCLEOTIDE SEQUENCE [LARGE SCALE GENOMIC DNA]</scope>
</reference>
<dbReference type="Proteomes" id="UP001165065">
    <property type="component" value="Unassembled WGS sequence"/>
</dbReference>
<keyword evidence="1" id="KW-0472">Membrane</keyword>